<sequence length="344" mass="37994">MDHLPAKFPHNLDTNSTLREGASVVFDPSRPRSLDISFVHTLVHNSVVCCVRFSPNGKYLATGCDRMAQIYDMETGERTCTFAHGDAHSDNDMYVRSLCFSPDGKYLATGSEDQQIRVWDIRKKQIRNIFAGHQQEVYSLHFSQDGRFVISGSGDRTVRIWDMMHGNSKVLVIDDSTNDAGVTSVAISPDGQFVAAGSLDSVVRIWDVNTRALVDRLRGHCDSVYSISFTPDGNGLVSASLDNTIKYWDISSSSLDKRRTDEKSRVLGRHENYVLSVAVSHDGRWVASGSKDRTVQILDVKTGIPECVLQGHRNSIVSVAFSSDGLLATGGGDKCARIWRCTTL</sequence>
<dbReference type="InterPro" id="IPR036322">
    <property type="entry name" value="WD40_repeat_dom_sf"/>
</dbReference>
<dbReference type="InterPro" id="IPR001680">
    <property type="entry name" value="WD40_rpt"/>
</dbReference>
<dbReference type="SMART" id="SM00320">
    <property type="entry name" value="WD40"/>
    <property type="match status" value="7"/>
</dbReference>
<dbReference type="PROSITE" id="PS50082">
    <property type="entry name" value="WD_REPEATS_2"/>
    <property type="match status" value="6"/>
</dbReference>
<dbReference type="InterPro" id="IPR019775">
    <property type="entry name" value="WD40_repeat_CS"/>
</dbReference>
<dbReference type="InterPro" id="IPR015943">
    <property type="entry name" value="WD40/YVTN_repeat-like_dom_sf"/>
</dbReference>
<dbReference type="InterPro" id="IPR020472">
    <property type="entry name" value="WD40_PAC1"/>
</dbReference>
<dbReference type="Gene3D" id="2.130.10.10">
    <property type="entry name" value="YVTN repeat-like/Quinoprotein amine dehydrogenase"/>
    <property type="match status" value="1"/>
</dbReference>
<reference evidence="4 5" key="1">
    <citation type="submission" date="2024-01" db="EMBL/GenBank/DDBJ databases">
        <title>A draft genome for the cacao thread blight pathogen Marasmiellus scandens.</title>
        <authorList>
            <person name="Baruah I.K."/>
            <person name="Leung J."/>
            <person name="Bukari Y."/>
            <person name="Amoako-Attah I."/>
            <person name="Meinhardt L.W."/>
            <person name="Bailey B.A."/>
            <person name="Cohen S.P."/>
        </authorList>
    </citation>
    <scope>NUCLEOTIDE SEQUENCE [LARGE SCALE GENOMIC DNA]</scope>
    <source>
        <strain evidence="4 5">GH-19</strain>
    </source>
</reference>
<comment type="caution">
    <text evidence="4">The sequence shown here is derived from an EMBL/GenBank/DDBJ whole genome shotgun (WGS) entry which is preliminary data.</text>
</comment>
<gene>
    <name evidence="4" type="primary">TUP1_1</name>
    <name evidence="4" type="ORF">VKT23_012451</name>
</gene>
<dbReference type="InterPro" id="IPR050349">
    <property type="entry name" value="WD_LIS1/nudF_dynein_reg"/>
</dbReference>
<dbReference type="PROSITE" id="PS50294">
    <property type="entry name" value="WD_REPEATS_REGION"/>
    <property type="match status" value="6"/>
</dbReference>
<evidence type="ECO:0000256" key="1">
    <source>
        <dbReference type="ARBA" id="ARBA00022574"/>
    </source>
</evidence>
<accession>A0ABR1JA52</accession>
<keyword evidence="2" id="KW-0677">Repeat</keyword>
<protein>
    <submittedName>
        <fullName evidence="4">General transcription repressor</fullName>
    </submittedName>
</protein>
<evidence type="ECO:0000256" key="3">
    <source>
        <dbReference type="PROSITE-ProRule" id="PRU00221"/>
    </source>
</evidence>
<evidence type="ECO:0000256" key="2">
    <source>
        <dbReference type="ARBA" id="ARBA00022737"/>
    </source>
</evidence>
<dbReference type="EMBL" id="JBANRG010000030">
    <property type="protein sequence ID" value="KAK7451772.1"/>
    <property type="molecule type" value="Genomic_DNA"/>
</dbReference>
<dbReference type="SUPFAM" id="SSF50978">
    <property type="entry name" value="WD40 repeat-like"/>
    <property type="match status" value="1"/>
</dbReference>
<name>A0ABR1JA52_9AGAR</name>
<dbReference type="Proteomes" id="UP001498398">
    <property type="component" value="Unassembled WGS sequence"/>
</dbReference>
<feature type="repeat" description="WD" evidence="3">
    <location>
        <begin position="217"/>
        <end position="258"/>
    </location>
</feature>
<feature type="repeat" description="WD" evidence="3">
    <location>
        <begin position="130"/>
        <end position="163"/>
    </location>
</feature>
<dbReference type="PANTHER" id="PTHR44129">
    <property type="entry name" value="WD REPEAT-CONTAINING PROTEIN POP1"/>
    <property type="match status" value="1"/>
</dbReference>
<dbReference type="Pfam" id="PF00400">
    <property type="entry name" value="WD40"/>
    <property type="match status" value="7"/>
</dbReference>
<feature type="repeat" description="WD" evidence="3">
    <location>
        <begin position="267"/>
        <end position="303"/>
    </location>
</feature>
<evidence type="ECO:0000313" key="4">
    <source>
        <dbReference type="EMBL" id="KAK7451772.1"/>
    </source>
</evidence>
<keyword evidence="5" id="KW-1185">Reference proteome</keyword>
<feature type="repeat" description="WD" evidence="3">
    <location>
        <begin position="175"/>
        <end position="216"/>
    </location>
</feature>
<organism evidence="4 5">
    <name type="scientific">Marasmiellus scandens</name>
    <dbReference type="NCBI Taxonomy" id="2682957"/>
    <lineage>
        <taxon>Eukaryota</taxon>
        <taxon>Fungi</taxon>
        <taxon>Dikarya</taxon>
        <taxon>Basidiomycota</taxon>
        <taxon>Agaricomycotina</taxon>
        <taxon>Agaricomycetes</taxon>
        <taxon>Agaricomycetidae</taxon>
        <taxon>Agaricales</taxon>
        <taxon>Marasmiineae</taxon>
        <taxon>Omphalotaceae</taxon>
        <taxon>Marasmiellus</taxon>
    </lineage>
</organism>
<evidence type="ECO:0000313" key="5">
    <source>
        <dbReference type="Proteomes" id="UP001498398"/>
    </source>
</evidence>
<feature type="repeat" description="WD" evidence="3">
    <location>
        <begin position="88"/>
        <end position="129"/>
    </location>
</feature>
<keyword evidence="1 3" id="KW-0853">WD repeat</keyword>
<proteinExistence type="predicted"/>
<feature type="repeat" description="WD" evidence="3">
    <location>
        <begin position="309"/>
        <end position="344"/>
    </location>
</feature>
<dbReference type="CDD" id="cd00200">
    <property type="entry name" value="WD40"/>
    <property type="match status" value="1"/>
</dbReference>
<dbReference type="PROSITE" id="PS00678">
    <property type="entry name" value="WD_REPEATS_1"/>
    <property type="match status" value="3"/>
</dbReference>
<dbReference type="PRINTS" id="PR00320">
    <property type="entry name" value="GPROTEINBRPT"/>
</dbReference>